<dbReference type="GeneTree" id="ENSGT01000000214408"/>
<dbReference type="InterPro" id="IPR001584">
    <property type="entry name" value="Integrase_cat-core"/>
</dbReference>
<dbReference type="PROSITE" id="PS50879">
    <property type="entry name" value="RNASE_H_1"/>
    <property type="match status" value="1"/>
</dbReference>
<reference evidence="3" key="3">
    <citation type="submission" date="2025-09" db="UniProtKB">
        <authorList>
            <consortium name="Ensembl"/>
        </authorList>
    </citation>
    <scope>IDENTIFICATION</scope>
</reference>
<dbReference type="GO" id="GO:0015074">
    <property type="term" value="P:DNA integration"/>
    <property type="evidence" value="ECO:0007669"/>
    <property type="project" value="InterPro"/>
</dbReference>
<accession>A0A8C6PFM6</accession>
<dbReference type="Gene3D" id="3.30.420.10">
    <property type="entry name" value="Ribonuclease H-like superfamily/Ribonuclease H"/>
    <property type="match status" value="2"/>
</dbReference>
<dbReference type="SUPFAM" id="SSF53098">
    <property type="entry name" value="Ribonuclease H-like"/>
    <property type="match status" value="1"/>
</dbReference>
<dbReference type="AlphaFoldDB" id="A0A8C6PFM6"/>
<feature type="domain" description="RNase H type-1" evidence="1">
    <location>
        <begin position="1"/>
        <end position="45"/>
    </location>
</feature>
<evidence type="ECO:0000313" key="3">
    <source>
        <dbReference type="Ensembl" id="ENSNFUP00015043300.1"/>
    </source>
</evidence>
<reference evidence="3" key="2">
    <citation type="submission" date="2025-08" db="UniProtKB">
        <authorList>
            <consortium name="Ensembl"/>
        </authorList>
    </citation>
    <scope>IDENTIFICATION</scope>
</reference>
<evidence type="ECO:0000259" key="1">
    <source>
        <dbReference type="PROSITE" id="PS50879"/>
    </source>
</evidence>
<dbReference type="GO" id="GO:0004523">
    <property type="term" value="F:RNA-DNA hybrid ribonuclease activity"/>
    <property type="evidence" value="ECO:0007669"/>
    <property type="project" value="InterPro"/>
</dbReference>
<dbReference type="InterPro" id="IPR050951">
    <property type="entry name" value="Retrovirus_Pol_polyprotein"/>
</dbReference>
<dbReference type="InterPro" id="IPR012337">
    <property type="entry name" value="RNaseH-like_sf"/>
</dbReference>
<reference evidence="3" key="1">
    <citation type="submission" date="2014-08" db="EMBL/GenBank/DDBJ databases">
        <authorList>
            <person name="Senf B."/>
            <person name="Petzold A."/>
            <person name="Downie B.R."/>
            <person name="Koch P."/>
            <person name="Platzer M."/>
        </authorList>
    </citation>
    <scope>NUCLEOTIDE SEQUENCE [LARGE SCALE GENOMIC DNA]</scope>
    <source>
        <strain evidence="3">GRZ</strain>
    </source>
</reference>
<dbReference type="PANTHER" id="PTHR37984">
    <property type="entry name" value="PROTEIN CBG26694"/>
    <property type="match status" value="1"/>
</dbReference>
<protein>
    <submittedName>
        <fullName evidence="3">Uncharacterized protein</fullName>
    </submittedName>
</protein>
<name>A0A8C6PFM6_NOTFU</name>
<dbReference type="PROSITE" id="PS50994">
    <property type="entry name" value="INTEGRASE"/>
    <property type="match status" value="1"/>
</dbReference>
<proteinExistence type="predicted"/>
<evidence type="ECO:0000259" key="2">
    <source>
        <dbReference type="PROSITE" id="PS50994"/>
    </source>
</evidence>
<dbReference type="Ensembl" id="ENSNFUT00015045198.1">
    <property type="protein sequence ID" value="ENSNFUP00015043300.1"/>
    <property type="gene ID" value="ENSNFUG00015020716.1"/>
</dbReference>
<keyword evidence="4" id="KW-1185">Reference proteome</keyword>
<dbReference type="Proteomes" id="UP000694548">
    <property type="component" value="Chromosome sgr07"/>
</dbReference>
<sequence length="427" mass="47616">MACDALAASSDMQIYWRKVKGHSRAPGTDKDLNDLADSLAKQGATDGTPWSFNPLWLPDNVSSWSDPPRMCVVTRAQAAHASTSQPSDGFVSVQPVFSENYLVSLQSQDPAISRMILYLSDPTAHLPSSVELDSVPELCALFRVECLPAPNDMAQTTAILLMNHIFSWFGLPERVNSDRGTHFTSGVMEHLWRMLGVKANFHIGYRPQSSGQVERMNRTVVSILRTYVSSSHRDWDMKLPLVLMAIWATPHESTGVSPFEMMTGRQMTLPLHLLYQAVQPSAAPAYTRKQYLQDLKNHLPAAFSFEPTNLEKSAEGWKAYYDQKASHSELNLGDEASFYIFATNSGHTKTTSGKLTKKLLPKWSGPYLKTEKLSPVVFQMKITDGNKDPIYKWVHWNQIKPHKGSTVLDDITTQDCDNPTPIASKGG</sequence>
<organism evidence="3 4">
    <name type="scientific">Nothobranchius furzeri</name>
    <name type="common">Turquoise killifish</name>
    <dbReference type="NCBI Taxonomy" id="105023"/>
    <lineage>
        <taxon>Eukaryota</taxon>
        <taxon>Metazoa</taxon>
        <taxon>Chordata</taxon>
        <taxon>Craniata</taxon>
        <taxon>Vertebrata</taxon>
        <taxon>Euteleostomi</taxon>
        <taxon>Actinopterygii</taxon>
        <taxon>Neopterygii</taxon>
        <taxon>Teleostei</taxon>
        <taxon>Neoteleostei</taxon>
        <taxon>Acanthomorphata</taxon>
        <taxon>Ovalentaria</taxon>
        <taxon>Atherinomorphae</taxon>
        <taxon>Cyprinodontiformes</taxon>
        <taxon>Nothobranchiidae</taxon>
        <taxon>Nothobranchius</taxon>
    </lineage>
</organism>
<evidence type="ECO:0000313" key="4">
    <source>
        <dbReference type="Proteomes" id="UP000694548"/>
    </source>
</evidence>
<dbReference type="GO" id="GO:0003676">
    <property type="term" value="F:nucleic acid binding"/>
    <property type="evidence" value="ECO:0007669"/>
    <property type="project" value="InterPro"/>
</dbReference>
<dbReference type="InterPro" id="IPR036397">
    <property type="entry name" value="RNaseH_sf"/>
</dbReference>
<dbReference type="PANTHER" id="PTHR37984:SF12">
    <property type="entry name" value="RIBONUCLEASE H"/>
    <property type="match status" value="1"/>
</dbReference>
<feature type="domain" description="Integrase catalytic" evidence="2">
    <location>
        <begin position="106"/>
        <end position="266"/>
    </location>
</feature>
<dbReference type="InterPro" id="IPR002156">
    <property type="entry name" value="RNaseH_domain"/>
</dbReference>